<accession>A0A0F9Y7J7</accession>
<protein>
    <recommendedName>
        <fullName evidence="2">3-phosphoglycerate kinase</fullName>
    </recommendedName>
</protein>
<organism evidence="1">
    <name type="scientific">marine sediment metagenome</name>
    <dbReference type="NCBI Taxonomy" id="412755"/>
    <lineage>
        <taxon>unclassified sequences</taxon>
        <taxon>metagenomes</taxon>
        <taxon>ecological metagenomes</taxon>
    </lineage>
</organism>
<evidence type="ECO:0000313" key="1">
    <source>
        <dbReference type="EMBL" id="KKO00584.1"/>
    </source>
</evidence>
<dbReference type="AlphaFoldDB" id="A0A0F9Y7J7"/>
<name>A0A0F9Y7J7_9ZZZZ</name>
<proteinExistence type="predicted"/>
<dbReference type="EMBL" id="LAZR01000040">
    <property type="protein sequence ID" value="KKO00584.1"/>
    <property type="molecule type" value="Genomic_DNA"/>
</dbReference>
<gene>
    <name evidence="1" type="ORF">LCGC14_0126750</name>
</gene>
<evidence type="ECO:0008006" key="2">
    <source>
        <dbReference type="Google" id="ProtNLM"/>
    </source>
</evidence>
<comment type="caution">
    <text evidence="1">The sequence shown here is derived from an EMBL/GenBank/DDBJ whole genome shotgun (WGS) entry which is preliminary data.</text>
</comment>
<sequence length="105" mass="11208">MNKSIAAVILGLMLPLSAWAFPVDVEIESEGVSVIASSSYLSNVATVTLINEGGENALCTGTFVNGPERPSPNRVRLSPGEQMVMTQAFQRDITRVRVKVSCEPG</sequence>
<reference evidence="1" key="1">
    <citation type="journal article" date="2015" name="Nature">
        <title>Complex archaea that bridge the gap between prokaryotes and eukaryotes.</title>
        <authorList>
            <person name="Spang A."/>
            <person name="Saw J.H."/>
            <person name="Jorgensen S.L."/>
            <person name="Zaremba-Niedzwiedzka K."/>
            <person name="Martijn J."/>
            <person name="Lind A.E."/>
            <person name="van Eijk R."/>
            <person name="Schleper C."/>
            <person name="Guy L."/>
            <person name="Ettema T.J."/>
        </authorList>
    </citation>
    <scope>NUCLEOTIDE SEQUENCE</scope>
</reference>